<feature type="transmembrane region" description="Helical" evidence="1">
    <location>
        <begin position="150"/>
        <end position="170"/>
    </location>
</feature>
<dbReference type="Proteomes" id="UP000318331">
    <property type="component" value="Unassembled WGS sequence"/>
</dbReference>
<accession>A0A543I491</accession>
<keyword evidence="1" id="KW-1133">Transmembrane helix</keyword>
<dbReference type="RefSeq" id="WP_141915154.1">
    <property type="nucleotide sequence ID" value="NZ_BAAAYS010000013.1"/>
</dbReference>
<dbReference type="AlphaFoldDB" id="A0A543I491"/>
<feature type="transmembrane region" description="Helical" evidence="1">
    <location>
        <begin position="35"/>
        <end position="54"/>
    </location>
</feature>
<dbReference type="Pfam" id="PF01478">
    <property type="entry name" value="Peptidase_A24"/>
    <property type="match status" value="1"/>
</dbReference>
<evidence type="ECO:0000313" key="4">
    <source>
        <dbReference type="Proteomes" id="UP000318331"/>
    </source>
</evidence>
<sequence length="181" mass="17668">MSPLTLAALPLYAYLAVVTLPLTMSDLRERRLPNLLVLPGYPVAAASWLLALVLGGPFPFSSAVAGAVALLGLGVLAALGSLGMGDAKLAGLIACALGLHSWGAAVAGLAVGCVLGGIWALGSRLAAAGCGQMPGGGDRVQPGGRGADGAGIPLGPALLAGLWLVAGLAWGMQPPAYTAPA</sequence>
<protein>
    <submittedName>
        <fullName evidence="3">Type IV leader peptidase family protein</fullName>
    </submittedName>
</protein>
<reference evidence="3 4" key="1">
    <citation type="submission" date="2019-06" db="EMBL/GenBank/DDBJ databases">
        <title>Sequencing the genomes of 1000 actinobacteria strains.</title>
        <authorList>
            <person name="Klenk H.-P."/>
        </authorList>
    </citation>
    <scope>NUCLEOTIDE SEQUENCE [LARGE SCALE GENOMIC DNA]</scope>
    <source>
        <strain evidence="3 4">DSM 18031</strain>
    </source>
</reference>
<feature type="transmembrane region" description="Helical" evidence="1">
    <location>
        <begin position="60"/>
        <end position="82"/>
    </location>
</feature>
<feature type="domain" description="Prepilin type IV endopeptidase peptidase" evidence="2">
    <location>
        <begin position="15"/>
        <end position="121"/>
    </location>
</feature>
<dbReference type="GO" id="GO:0004190">
    <property type="term" value="F:aspartic-type endopeptidase activity"/>
    <property type="evidence" value="ECO:0007669"/>
    <property type="project" value="InterPro"/>
</dbReference>
<dbReference type="EMBL" id="VFPN01000001">
    <property type="protein sequence ID" value="TQM65414.1"/>
    <property type="molecule type" value="Genomic_DNA"/>
</dbReference>
<keyword evidence="4" id="KW-1185">Reference proteome</keyword>
<feature type="transmembrane region" description="Helical" evidence="1">
    <location>
        <begin position="6"/>
        <end position="23"/>
    </location>
</feature>
<evidence type="ECO:0000256" key="1">
    <source>
        <dbReference type="SAM" id="Phobius"/>
    </source>
</evidence>
<proteinExistence type="predicted"/>
<evidence type="ECO:0000313" key="3">
    <source>
        <dbReference type="EMBL" id="TQM65414.1"/>
    </source>
</evidence>
<gene>
    <name evidence="3" type="ORF">FB466_0216</name>
</gene>
<keyword evidence="1" id="KW-0812">Transmembrane</keyword>
<organism evidence="3 4">
    <name type="scientific">Klugiella xanthotipulae</name>
    <dbReference type="NCBI Taxonomy" id="244735"/>
    <lineage>
        <taxon>Bacteria</taxon>
        <taxon>Bacillati</taxon>
        <taxon>Actinomycetota</taxon>
        <taxon>Actinomycetes</taxon>
        <taxon>Micrococcales</taxon>
        <taxon>Microbacteriaceae</taxon>
        <taxon>Klugiella</taxon>
    </lineage>
</organism>
<comment type="caution">
    <text evidence="3">The sequence shown here is derived from an EMBL/GenBank/DDBJ whole genome shotgun (WGS) entry which is preliminary data.</text>
</comment>
<dbReference type="InterPro" id="IPR000045">
    <property type="entry name" value="Prepilin_IV_endopep_pep"/>
</dbReference>
<name>A0A543I491_9MICO</name>
<evidence type="ECO:0000259" key="2">
    <source>
        <dbReference type="Pfam" id="PF01478"/>
    </source>
</evidence>
<feature type="transmembrane region" description="Helical" evidence="1">
    <location>
        <begin position="89"/>
        <end position="119"/>
    </location>
</feature>
<keyword evidence="1" id="KW-0472">Membrane</keyword>
<dbReference type="GO" id="GO:0016020">
    <property type="term" value="C:membrane"/>
    <property type="evidence" value="ECO:0007669"/>
    <property type="project" value="InterPro"/>
</dbReference>
<dbReference type="Gene3D" id="1.20.120.1220">
    <property type="match status" value="1"/>
</dbReference>